<name>A0ABW8CEX1_9ACTN</name>
<gene>
    <name evidence="1" type="ORF">ACIGXA_31130</name>
</gene>
<evidence type="ECO:0000313" key="2">
    <source>
        <dbReference type="Proteomes" id="UP001614394"/>
    </source>
</evidence>
<reference evidence="1 2" key="1">
    <citation type="submission" date="2024-10" db="EMBL/GenBank/DDBJ databases">
        <title>The Natural Products Discovery Center: Release of the First 8490 Sequenced Strains for Exploring Actinobacteria Biosynthetic Diversity.</title>
        <authorList>
            <person name="Kalkreuter E."/>
            <person name="Kautsar S.A."/>
            <person name="Yang D."/>
            <person name="Bader C.D."/>
            <person name="Teijaro C.N."/>
            <person name="Fluegel L."/>
            <person name="Davis C.M."/>
            <person name="Simpson J.R."/>
            <person name="Lauterbach L."/>
            <person name="Steele A.D."/>
            <person name="Gui C."/>
            <person name="Meng S."/>
            <person name="Li G."/>
            <person name="Viehrig K."/>
            <person name="Ye F."/>
            <person name="Su P."/>
            <person name="Kiefer A.F."/>
            <person name="Nichols A."/>
            <person name="Cepeda A.J."/>
            <person name="Yan W."/>
            <person name="Fan B."/>
            <person name="Jiang Y."/>
            <person name="Adhikari A."/>
            <person name="Zheng C.-J."/>
            <person name="Schuster L."/>
            <person name="Cowan T.M."/>
            <person name="Smanski M.J."/>
            <person name="Chevrette M.G."/>
            <person name="De Carvalho L.P.S."/>
            <person name="Shen B."/>
        </authorList>
    </citation>
    <scope>NUCLEOTIDE SEQUENCE [LARGE SCALE GENOMIC DNA]</scope>
    <source>
        <strain evidence="1 2">NPDC053399</strain>
    </source>
</reference>
<organism evidence="1 2">
    <name type="scientific">Streptomyces fildesensis</name>
    <dbReference type="NCBI Taxonomy" id="375757"/>
    <lineage>
        <taxon>Bacteria</taxon>
        <taxon>Bacillati</taxon>
        <taxon>Actinomycetota</taxon>
        <taxon>Actinomycetes</taxon>
        <taxon>Kitasatosporales</taxon>
        <taxon>Streptomycetaceae</taxon>
        <taxon>Streptomyces</taxon>
    </lineage>
</organism>
<accession>A0ABW8CEX1</accession>
<dbReference type="RefSeq" id="WP_399655652.1">
    <property type="nucleotide sequence ID" value="NZ_JBITYG010000010.1"/>
</dbReference>
<evidence type="ECO:0000313" key="1">
    <source>
        <dbReference type="EMBL" id="MFI9104968.1"/>
    </source>
</evidence>
<proteinExistence type="predicted"/>
<dbReference type="Proteomes" id="UP001614394">
    <property type="component" value="Unassembled WGS sequence"/>
</dbReference>
<sequence length="101" mass="11357">MRPQLQSEEFEVVTEAEVDPRGRLSLGRAGATPGRRYRVESNVDGVLILTPVVSIPEREQQLWADPALQQRILLGLEQADKGKTHNLGDFTQYLAKDEIED</sequence>
<comment type="caution">
    <text evidence="1">The sequence shown here is derived from an EMBL/GenBank/DDBJ whole genome shotgun (WGS) entry which is preliminary data.</text>
</comment>
<keyword evidence="2" id="KW-1185">Reference proteome</keyword>
<protein>
    <submittedName>
        <fullName evidence="1">Uncharacterized protein</fullName>
    </submittedName>
</protein>
<dbReference type="EMBL" id="JBITYG010000010">
    <property type="protein sequence ID" value="MFI9104968.1"/>
    <property type="molecule type" value="Genomic_DNA"/>
</dbReference>